<evidence type="ECO:0000313" key="1">
    <source>
        <dbReference type="EMBL" id="KAG0717287.1"/>
    </source>
</evidence>
<organism evidence="1 2">
    <name type="scientific">Chionoecetes opilio</name>
    <name type="common">Atlantic snow crab</name>
    <name type="synonym">Cancer opilio</name>
    <dbReference type="NCBI Taxonomy" id="41210"/>
    <lineage>
        <taxon>Eukaryota</taxon>
        <taxon>Metazoa</taxon>
        <taxon>Ecdysozoa</taxon>
        <taxon>Arthropoda</taxon>
        <taxon>Crustacea</taxon>
        <taxon>Multicrustacea</taxon>
        <taxon>Malacostraca</taxon>
        <taxon>Eumalacostraca</taxon>
        <taxon>Eucarida</taxon>
        <taxon>Decapoda</taxon>
        <taxon>Pleocyemata</taxon>
        <taxon>Brachyura</taxon>
        <taxon>Eubrachyura</taxon>
        <taxon>Majoidea</taxon>
        <taxon>Majidae</taxon>
        <taxon>Chionoecetes</taxon>
    </lineage>
</organism>
<keyword evidence="2" id="KW-1185">Reference proteome</keyword>
<comment type="caution">
    <text evidence="1">The sequence shown here is derived from an EMBL/GenBank/DDBJ whole genome shotgun (WGS) entry which is preliminary data.</text>
</comment>
<dbReference type="Proteomes" id="UP000770661">
    <property type="component" value="Unassembled WGS sequence"/>
</dbReference>
<sequence length="136" mass="15069">MVVAGPCSVDNDIDHSERLAMVSDSDHSERLAMVSDSDSGVGGNDADHRTHLALTTRQESTDAGEEEEVVAHSLHDRVFGPEYFSPSHLLEKNSDGIIKAAKQGDLKLVSWLATGWRAIMHLWGNSWWLCLYCFTQ</sequence>
<dbReference type="EMBL" id="JACEEZ010017852">
    <property type="protein sequence ID" value="KAG0717287.1"/>
    <property type="molecule type" value="Genomic_DNA"/>
</dbReference>
<gene>
    <name evidence="1" type="ORF">GWK47_054770</name>
</gene>
<accession>A0A8J5CRK4</accession>
<protein>
    <submittedName>
        <fullName evidence="1">Uncharacterized protein</fullName>
    </submittedName>
</protein>
<proteinExistence type="predicted"/>
<reference evidence="1" key="1">
    <citation type="submission" date="2020-07" db="EMBL/GenBank/DDBJ databases">
        <title>The High-quality genome of the commercially important snow crab, Chionoecetes opilio.</title>
        <authorList>
            <person name="Jeong J.-H."/>
            <person name="Ryu S."/>
        </authorList>
    </citation>
    <scope>NUCLEOTIDE SEQUENCE</scope>
    <source>
        <strain evidence="1">MADBK_172401_WGS</strain>
        <tissue evidence="1">Digestive gland</tissue>
    </source>
</reference>
<dbReference type="AlphaFoldDB" id="A0A8J5CRK4"/>
<evidence type="ECO:0000313" key="2">
    <source>
        <dbReference type="Proteomes" id="UP000770661"/>
    </source>
</evidence>
<name>A0A8J5CRK4_CHIOP</name>